<keyword evidence="6 13" id="KW-0964">Secreted</keyword>
<reference evidence="16" key="1">
    <citation type="submission" date="2018-05" db="EMBL/GenBank/DDBJ databases">
        <title>Draft genome of Mucuna pruriens seed.</title>
        <authorList>
            <person name="Nnadi N.E."/>
            <person name="Vos R."/>
            <person name="Hasami M.H."/>
            <person name="Devisetty U.K."/>
            <person name="Aguiy J.C."/>
        </authorList>
    </citation>
    <scope>NUCLEOTIDE SEQUENCE [LARGE SCALE GENOMIC DNA]</scope>
    <source>
        <strain evidence="16">JCA_2017</strain>
    </source>
</reference>
<evidence type="ECO:0000256" key="6">
    <source>
        <dbReference type="ARBA" id="ARBA00022525"/>
    </source>
</evidence>
<comment type="catalytic activity">
    <reaction evidence="11 13">
        <text>[(1-&gt;4)-alpha-D-galacturonosyl methyl ester](n) + n H2O = [(1-&gt;4)-alpha-D-galacturonosyl](n) + n methanol + n H(+)</text>
        <dbReference type="Rhea" id="RHEA:22380"/>
        <dbReference type="Rhea" id="RHEA-COMP:14570"/>
        <dbReference type="Rhea" id="RHEA-COMP:14573"/>
        <dbReference type="ChEBI" id="CHEBI:15377"/>
        <dbReference type="ChEBI" id="CHEBI:15378"/>
        <dbReference type="ChEBI" id="CHEBI:17790"/>
        <dbReference type="ChEBI" id="CHEBI:140522"/>
        <dbReference type="ChEBI" id="CHEBI:140523"/>
        <dbReference type="EC" id="3.1.1.11"/>
    </reaction>
</comment>
<keyword evidence="9 13" id="KW-0063">Aspartyl esterase</keyword>
<comment type="pathway">
    <text evidence="2 13">Glycan metabolism; pectin degradation; 2-dehydro-3-deoxy-D-gluconate from pectin: step 1/5.</text>
</comment>
<evidence type="ECO:0000256" key="5">
    <source>
        <dbReference type="ARBA" id="ARBA00022512"/>
    </source>
</evidence>
<dbReference type="InterPro" id="IPR033131">
    <property type="entry name" value="Pectinesterase_Asp_AS"/>
</dbReference>
<protein>
    <recommendedName>
        <fullName evidence="13">Pectinesterase</fullName>
        <ecNumber evidence="13">3.1.1.11</ecNumber>
    </recommendedName>
</protein>
<dbReference type="SMART" id="SM00856">
    <property type="entry name" value="PMEI"/>
    <property type="match status" value="1"/>
</dbReference>
<evidence type="ECO:0000256" key="2">
    <source>
        <dbReference type="ARBA" id="ARBA00005184"/>
    </source>
</evidence>
<comment type="similarity">
    <text evidence="3">In the N-terminal section; belongs to the PMEI family.</text>
</comment>
<evidence type="ECO:0000256" key="8">
    <source>
        <dbReference type="ARBA" id="ARBA00022801"/>
    </source>
</evidence>
<dbReference type="GO" id="GO:0004857">
    <property type="term" value="F:enzyme inhibitor activity"/>
    <property type="evidence" value="ECO:0007669"/>
    <property type="project" value="InterPro"/>
</dbReference>
<dbReference type="InterPro" id="IPR011050">
    <property type="entry name" value="Pectin_lyase_fold/virulence"/>
</dbReference>
<keyword evidence="17" id="KW-1185">Reference proteome</keyword>
<dbReference type="InterPro" id="IPR000070">
    <property type="entry name" value="Pectinesterase_cat"/>
</dbReference>
<evidence type="ECO:0000256" key="14">
    <source>
        <dbReference type="SAM" id="Phobius"/>
    </source>
</evidence>
<dbReference type="PANTHER" id="PTHR31707">
    <property type="entry name" value="PECTINESTERASE"/>
    <property type="match status" value="1"/>
</dbReference>
<keyword evidence="7" id="KW-0732">Signal</keyword>
<keyword evidence="8 13" id="KW-0378">Hydrolase</keyword>
<dbReference type="Gene3D" id="1.20.140.40">
    <property type="entry name" value="Invertase/pectin methylesterase inhibitor family protein"/>
    <property type="match status" value="1"/>
</dbReference>
<dbReference type="STRING" id="157652.A0A371E5B4"/>
<keyword evidence="5 13" id="KW-0134">Cell wall</keyword>
<accession>A0A371E5B4</accession>
<dbReference type="Proteomes" id="UP000257109">
    <property type="component" value="Unassembled WGS sequence"/>
</dbReference>
<keyword evidence="14" id="KW-0812">Transmembrane</keyword>
<dbReference type="PROSITE" id="PS00503">
    <property type="entry name" value="PECTINESTERASE_2"/>
    <property type="match status" value="1"/>
</dbReference>
<comment type="subcellular location">
    <subcellularLocation>
        <location evidence="1 13">Secreted</location>
        <location evidence="1 13">Cell wall</location>
    </subcellularLocation>
</comment>
<organism evidence="16 17">
    <name type="scientific">Mucuna pruriens</name>
    <name type="common">Velvet bean</name>
    <name type="synonym">Dolichos pruriens</name>
    <dbReference type="NCBI Taxonomy" id="157652"/>
    <lineage>
        <taxon>Eukaryota</taxon>
        <taxon>Viridiplantae</taxon>
        <taxon>Streptophyta</taxon>
        <taxon>Embryophyta</taxon>
        <taxon>Tracheophyta</taxon>
        <taxon>Spermatophyta</taxon>
        <taxon>Magnoliopsida</taxon>
        <taxon>eudicotyledons</taxon>
        <taxon>Gunneridae</taxon>
        <taxon>Pentapetalae</taxon>
        <taxon>rosids</taxon>
        <taxon>fabids</taxon>
        <taxon>Fabales</taxon>
        <taxon>Fabaceae</taxon>
        <taxon>Papilionoideae</taxon>
        <taxon>50 kb inversion clade</taxon>
        <taxon>NPAAA clade</taxon>
        <taxon>indigoferoid/millettioid clade</taxon>
        <taxon>Phaseoleae</taxon>
        <taxon>Mucuna</taxon>
    </lineage>
</organism>
<evidence type="ECO:0000256" key="4">
    <source>
        <dbReference type="ARBA" id="ARBA00007786"/>
    </source>
</evidence>
<dbReference type="Pfam" id="PF01095">
    <property type="entry name" value="Pectinesterase"/>
    <property type="match status" value="1"/>
</dbReference>
<name>A0A371E5B4_MUCPR</name>
<comment type="caution">
    <text evidence="16">The sequence shown here is derived from an EMBL/GenBank/DDBJ whole genome shotgun (WGS) entry which is preliminary data.</text>
</comment>
<evidence type="ECO:0000256" key="1">
    <source>
        <dbReference type="ARBA" id="ARBA00004191"/>
    </source>
</evidence>
<dbReference type="AlphaFoldDB" id="A0A371E5B4"/>
<dbReference type="CDD" id="cd15799">
    <property type="entry name" value="PMEI-like_4"/>
    <property type="match status" value="1"/>
</dbReference>
<dbReference type="InterPro" id="IPR012334">
    <property type="entry name" value="Pectin_lyas_fold"/>
</dbReference>
<proteinExistence type="inferred from homology"/>
<keyword evidence="14" id="KW-0472">Membrane</keyword>
<dbReference type="Gene3D" id="2.160.20.10">
    <property type="entry name" value="Single-stranded right-handed beta-helix, Pectin lyase-like"/>
    <property type="match status" value="1"/>
</dbReference>
<dbReference type="GO" id="GO:0045490">
    <property type="term" value="P:pectin catabolic process"/>
    <property type="evidence" value="ECO:0007669"/>
    <property type="project" value="UniProtKB-UniRule"/>
</dbReference>
<dbReference type="Pfam" id="PF04043">
    <property type="entry name" value="PMEI"/>
    <property type="match status" value="1"/>
</dbReference>
<comment type="similarity">
    <text evidence="4">In the C-terminal section; belongs to the pectinesterase family.</text>
</comment>
<dbReference type="UniPathway" id="UPA00545">
    <property type="reaction ID" value="UER00823"/>
</dbReference>
<dbReference type="PROSITE" id="PS00800">
    <property type="entry name" value="PECTINESTERASE_1"/>
    <property type="match status" value="1"/>
</dbReference>
<evidence type="ECO:0000313" key="16">
    <source>
        <dbReference type="EMBL" id="RDX61220.1"/>
    </source>
</evidence>
<dbReference type="EMBL" id="QJKJ01016272">
    <property type="protein sequence ID" value="RDX61220.1"/>
    <property type="molecule type" value="Genomic_DNA"/>
</dbReference>
<dbReference type="SUPFAM" id="SSF51126">
    <property type="entry name" value="Pectin lyase-like"/>
    <property type="match status" value="1"/>
</dbReference>
<dbReference type="OrthoDB" id="2019149at2759"/>
<dbReference type="InterPro" id="IPR018040">
    <property type="entry name" value="Pectinesterase_Tyr_AS"/>
</dbReference>
<comment type="function">
    <text evidence="13">Acts in the modification of cell walls via demethylesterification of cell wall pectin.</text>
</comment>
<gene>
    <name evidence="16" type="primary">PME2.1</name>
    <name evidence="16" type="ORF">CR513_60567</name>
</gene>
<dbReference type="FunFam" id="1.20.140.40:FF:000015">
    <property type="entry name" value="Pectinesterase 3"/>
    <property type="match status" value="1"/>
</dbReference>
<feature type="non-terminal residue" evidence="16">
    <location>
        <position position="1"/>
    </location>
</feature>
<keyword evidence="10 13" id="KW-0961">Cell wall biogenesis/degradation</keyword>
<dbReference type="EC" id="3.1.1.11" evidence="13"/>
<sequence length="551" mass="60931">MASQQSLLDKPRKSVSKTIWLILSVAVLSSSALIASYFIKPTSFFNLSSSYHVCRHALDTASCMAHVSEVAQAPVLTTTKDNEFNLLRSFLMKSTSHIERAMNTANTIKNRINSPRAEAALRDCVELMDMSMERIWDSMVALTKQTIESQEDAHTWLSTVLTNHETCLDGLEGPARSLMEAELQDLISRAGTSLALFVAALPPKVDNIIGENLNMDFPSWVTSKDRKLLESTAKDIKPNVVVATDGTGNYMTVAEAVESVPNKSNKRYIIYIKNGTYNEHVEISSQKKNVMLVGDGMNETIISGSLNRADGTGTFQTATVAAVGDGFIAQDIQFRNTAGSIKEQAVALRVGADQAIINRCKIAACQDTLYAHSNRQFYRDSFISGTVDFIFGNAAVVLQKCKLVARKPLSYQNNMVTAQGRTNPNQNTGTSIQQCNIIPATDLKPVMKSIKTYLGRPWQKYSRTVVMQSLLSNHIDPKGWSEWDDQHKDYLETLYYGEYSNRGPGAGLGGRVNWTGFHILTTADAMKFTVKQFIQGDVWLANKGVNYIESL</sequence>
<dbReference type="GO" id="GO:0042545">
    <property type="term" value="P:cell wall modification"/>
    <property type="evidence" value="ECO:0007669"/>
    <property type="project" value="UniProtKB-UniRule"/>
</dbReference>
<evidence type="ECO:0000313" key="17">
    <source>
        <dbReference type="Proteomes" id="UP000257109"/>
    </source>
</evidence>
<dbReference type="SUPFAM" id="SSF101148">
    <property type="entry name" value="Plant invertase/pectin methylesterase inhibitor"/>
    <property type="match status" value="1"/>
</dbReference>
<evidence type="ECO:0000256" key="13">
    <source>
        <dbReference type="RuleBase" id="RU000589"/>
    </source>
</evidence>
<evidence type="ECO:0000256" key="11">
    <source>
        <dbReference type="ARBA" id="ARBA00047928"/>
    </source>
</evidence>
<dbReference type="FunFam" id="2.160.20.10:FF:000001">
    <property type="entry name" value="Pectinesterase"/>
    <property type="match status" value="1"/>
</dbReference>
<dbReference type="NCBIfam" id="TIGR01614">
    <property type="entry name" value="PME_inhib"/>
    <property type="match status" value="1"/>
</dbReference>
<evidence type="ECO:0000256" key="10">
    <source>
        <dbReference type="ARBA" id="ARBA00023316"/>
    </source>
</evidence>
<feature type="transmembrane region" description="Helical" evidence="14">
    <location>
        <begin position="20"/>
        <end position="39"/>
    </location>
</feature>
<evidence type="ECO:0000256" key="7">
    <source>
        <dbReference type="ARBA" id="ARBA00022729"/>
    </source>
</evidence>
<dbReference type="InterPro" id="IPR035513">
    <property type="entry name" value="Invertase/methylesterase_inhib"/>
</dbReference>
<feature type="domain" description="Pectinesterase inhibitor" evidence="15">
    <location>
        <begin position="45"/>
        <end position="196"/>
    </location>
</feature>
<feature type="active site" evidence="12">
    <location>
        <position position="388"/>
    </location>
</feature>
<dbReference type="InterPro" id="IPR006501">
    <property type="entry name" value="Pectinesterase_inhib_dom"/>
</dbReference>
<evidence type="ECO:0000259" key="15">
    <source>
        <dbReference type="SMART" id="SM00856"/>
    </source>
</evidence>
<evidence type="ECO:0000256" key="9">
    <source>
        <dbReference type="ARBA" id="ARBA00023085"/>
    </source>
</evidence>
<dbReference type="GO" id="GO:0030599">
    <property type="term" value="F:pectinesterase activity"/>
    <property type="evidence" value="ECO:0007669"/>
    <property type="project" value="UniProtKB-UniRule"/>
</dbReference>
<evidence type="ECO:0000256" key="3">
    <source>
        <dbReference type="ARBA" id="ARBA00006027"/>
    </source>
</evidence>
<evidence type="ECO:0000256" key="12">
    <source>
        <dbReference type="PROSITE-ProRule" id="PRU10040"/>
    </source>
</evidence>
<keyword evidence="14" id="KW-1133">Transmembrane helix</keyword>